<organism evidence="3 4">
    <name type="scientific">Pseudacidovorax intermedius</name>
    <dbReference type="NCBI Taxonomy" id="433924"/>
    <lineage>
        <taxon>Bacteria</taxon>
        <taxon>Pseudomonadati</taxon>
        <taxon>Pseudomonadota</taxon>
        <taxon>Betaproteobacteria</taxon>
        <taxon>Burkholderiales</taxon>
        <taxon>Comamonadaceae</taxon>
        <taxon>Pseudacidovorax</taxon>
    </lineage>
</organism>
<evidence type="ECO:0000313" key="3">
    <source>
        <dbReference type="EMBL" id="KTT27577.1"/>
    </source>
</evidence>
<dbReference type="Proteomes" id="UP000072741">
    <property type="component" value="Unassembled WGS sequence"/>
</dbReference>
<dbReference type="RefSeq" id="WP_058640279.1">
    <property type="nucleotide sequence ID" value="NZ_LDSL01000011.1"/>
</dbReference>
<dbReference type="EMBL" id="LDSL01000011">
    <property type="protein sequence ID" value="KTT27577.1"/>
    <property type="molecule type" value="Genomic_DNA"/>
</dbReference>
<proteinExistence type="inferred from homology"/>
<evidence type="ECO:0000313" key="4">
    <source>
        <dbReference type="Proteomes" id="UP000072741"/>
    </source>
</evidence>
<dbReference type="PANTHER" id="PTHR42760:SF133">
    <property type="entry name" value="3-OXOACYL-[ACYL-CARRIER-PROTEIN] REDUCTASE"/>
    <property type="match status" value="1"/>
</dbReference>
<comment type="similarity">
    <text evidence="1">Belongs to the short-chain dehydrogenases/reductases (SDR) family.</text>
</comment>
<name>A0A147HCB8_9BURK</name>
<evidence type="ECO:0000256" key="1">
    <source>
        <dbReference type="ARBA" id="ARBA00006484"/>
    </source>
</evidence>
<dbReference type="SUPFAM" id="SSF51735">
    <property type="entry name" value="NAD(P)-binding Rossmann-fold domains"/>
    <property type="match status" value="1"/>
</dbReference>
<dbReference type="Gene3D" id="3.40.50.720">
    <property type="entry name" value="NAD(P)-binding Rossmann-like Domain"/>
    <property type="match status" value="1"/>
</dbReference>
<evidence type="ECO:0000256" key="2">
    <source>
        <dbReference type="ARBA" id="ARBA00023002"/>
    </source>
</evidence>
<dbReference type="PRINTS" id="PR00081">
    <property type="entry name" value="GDHRDH"/>
</dbReference>
<dbReference type="OrthoDB" id="6823797at2"/>
<dbReference type="FunFam" id="3.40.50.720:FF:000084">
    <property type="entry name" value="Short-chain dehydrogenase reductase"/>
    <property type="match status" value="1"/>
</dbReference>
<dbReference type="AlphaFoldDB" id="A0A147HCB8"/>
<comment type="caution">
    <text evidence="3">The sequence shown here is derived from an EMBL/GenBank/DDBJ whole genome shotgun (WGS) entry which is preliminary data.</text>
</comment>
<gene>
    <name evidence="3" type="ORF">NS331_01625</name>
</gene>
<sequence length="274" mass="28884">MARSLQEMFDVRGRACVVTGAASGIGLAYAEAMAEQGARVSLFDLNRERLDAAVARLHADGADVRAEVVDVTDRPAMYAAFERSAEAHGGLDVLFANAGIDAGPGFLTPEHERNPEGALEGLDERHWDAVISTNLGSVFTSLRAAARLMKPRGKGSIVVTTSNVAIINEAIVGTPYMPAKAGAASLVRQAAMELARYGIRVNAIAPGPFATNIAGGRLRNPADRAAFEVRVPMHRVADTEEIKPLALYLASDASSFVTGAQIVIDGGQMLGRTD</sequence>
<dbReference type="PATRIC" id="fig|433924.3.peg.325"/>
<dbReference type="GO" id="GO:0016616">
    <property type="term" value="F:oxidoreductase activity, acting on the CH-OH group of donors, NAD or NADP as acceptor"/>
    <property type="evidence" value="ECO:0007669"/>
    <property type="project" value="TreeGrafter"/>
</dbReference>
<keyword evidence="2" id="KW-0560">Oxidoreductase</keyword>
<keyword evidence="4" id="KW-1185">Reference proteome</keyword>
<dbReference type="InterPro" id="IPR002347">
    <property type="entry name" value="SDR_fam"/>
</dbReference>
<accession>A0A147HCB8</accession>
<dbReference type="InterPro" id="IPR036291">
    <property type="entry name" value="NAD(P)-bd_dom_sf"/>
</dbReference>
<reference evidence="3 4" key="1">
    <citation type="journal article" date="2016" name="Front. Microbiol.">
        <title>Genomic Resource of Rice Seed Associated Bacteria.</title>
        <authorList>
            <person name="Midha S."/>
            <person name="Bansal K."/>
            <person name="Sharma S."/>
            <person name="Kumar N."/>
            <person name="Patil P.P."/>
            <person name="Chaudhry V."/>
            <person name="Patil P.B."/>
        </authorList>
    </citation>
    <scope>NUCLEOTIDE SEQUENCE [LARGE SCALE GENOMIC DNA]</scope>
    <source>
        <strain evidence="3 4">NS331</strain>
    </source>
</reference>
<protein>
    <submittedName>
        <fullName evidence="3">Short-chain dehydrogenase</fullName>
    </submittedName>
</protein>
<dbReference type="PANTHER" id="PTHR42760">
    <property type="entry name" value="SHORT-CHAIN DEHYDROGENASES/REDUCTASES FAMILY MEMBER"/>
    <property type="match status" value="1"/>
</dbReference>
<dbReference type="Pfam" id="PF13561">
    <property type="entry name" value="adh_short_C2"/>
    <property type="match status" value="1"/>
</dbReference>